<dbReference type="EMBL" id="CP060414">
    <property type="protein sequence ID" value="QNT59000.1"/>
    <property type="molecule type" value="Genomic_DNA"/>
</dbReference>
<name>A0A7H1MBI5_9NEIS</name>
<dbReference type="SUPFAM" id="SSF51182">
    <property type="entry name" value="RmlC-like cupins"/>
    <property type="match status" value="1"/>
</dbReference>
<dbReference type="RefSeq" id="WP_214646400.1">
    <property type="nucleotide sequence ID" value="NZ_CP060414.2"/>
</dbReference>
<dbReference type="Gene3D" id="2.60.120.10">
    <property type="entry name" value="Jelly Rolls"/>
    <property type="match status" value="1"/>
</dbReference>
<evidence type="ECO:0000313" key="3">
    <source>
        <dbReference type="Proteomes" id="UP000516412"/>
    </source>
</evidence>
<evidence type="ECO:0008006" key="4">
    <source>
        <dbReference type="Google" id="ProtNLM"/>
    </source>
</evidence>
<gene>
    <name evidence="2" type="ORF">H7A79_0462</name>
</gene>
<sequence length="112" mass="12351">MKRTLFVLLSSSIALSNIYAADKEDAINRHTINKQADQTLYPAKPEFFRGKVTPRLLFDGNEYITGAALVRFEKGARIAWHNHPAGQNLIVTGGTIYTGTARAFTNTANTLP</sequence>
<dbReference type="InterPro" id="IPR014710">
    <property type="entry name" value="RmlC-like_jellyroll"/>
</dbReference>
<organism evidence="2 3">
    <name type="scientific">Neisseria musculi</name>
    <dbReference type="NCBI Taxonomy" id="1815583"/>
    <lineage>
        <taxon>Bacteria</taxon>
        <taxon>Pseudomonadati</taxon>
        <taxon>Pseudomonadota</taxon>
        <taxon>Betaproteobacteria</taxon>
        <taxon>Neisseriales</taxon>
        <taxon>Neisseriaceae</taxon>
        <taxon>Neisseria</taxon>
    </lineage>
</organism>
<evidence type="ECO:0000313" key="2">
    <source>
        <dbReference type="EMBL" id="QNT59000.1"/>
    </source>
</evidence>
<reference evidence="2" key="1">
    <citation type="submission" date="2024-06" db="EMBL/GenBank/DDBJ databases">
        <title>Complete Genome Sequence of mouse commensal type strain Neisseria musculi.</title>
        <authorList>
            <person name="Thapa E."/>
            <person name="Aluvathingal J."/>
            <person name="Nadendla S."/>
            <person name="Mehta A."/>
            <person name="Tettelin H."/>
            <person name="Weyand N.J."/>
        </authorList>
    </citation>
    <scope>NUCLEOTIDE SEQUENCE</scope>
    <source>
        <strain evidence="2">NW831</strain>
    </source>
</reference>
<dbReference type="AlphaFoldDB" id="A0A7H1MBI5"/>
<keyword evidence="1" id="KW-0732">Signal</keyword>
<proteinExistence type="predicted"/>
<evidence type="ECO:0000256" key="1">
    <source>
        <dbReference type="SAM" id="SignalP"/>
    </source>
</evidence>
<protein>
    <recommendedName>
        <fullName evidence="4">Cupin domain protein</fullName>
    </recommendedName>
</protein>
<keyword evidence="3" id="KW-1185">Reference proteome</keyword>
<feature type="chain" id="PRO_5029019834" description="Cupin domain protein" evidence="1">
    <location>
        <begin position="21"/>
        <end position="112"/>
    </location>
</feature>
<dbReference type="KEGG" id="nmus:H7A79_0462"/>
<feature type="signal peptide" evidence="1">
    <location>
        <begin position="1"/>
        <end position="20"/>
    </location>
</feature>
<accession>A0A7H1MBI5</accession>
<dbReference type="Proteomes" id="UP000516412">
    <property type="component" value="Chromosome"/>
</dbReference>
<dbReference type="InterPro" id="IPR011051">
    <property type="entry name" value="RmlC_Cupin_sf"/>
</dbReference>